<dbReference type="Pfam" id="PF05360">
    <property type="entry name" value="YiaAB"/>
    <property type="match status" value="2"/>
</dbReference>
<feature type="transmembrane region" description="Helical" evidence="2">
    <location>
        <begin position="70"/>
        <end position="88"/>
    </location>
</feature>
<comment type="caution">
    <text evidence="4">The sequence shown here is derived from an EMBL/GenBank/DDBJ whole genome shotgun (WGS) entry which is preliminary data.</text>
</comment>
<keyword evidence="2" id="KW-1133">Transmembrane helix</keyword>
<dbReference type="PANTHER" id="PTHR37290">
    <property type="entry name" value="INNER MEMBRANE PROTEIN YIAA-RELATED"/>
    <property type="match status" value="1"/>
</dbReference>
<keyword evidence="2" id="KW-0812">Transmembrane</keyword>
<feature type="domain" description="YiaAB two helix" evidence="3">
    <location>
        <begin position="38"/>
        <end position="90"/>
    </location>
</feature>
<keyword evidence="2" id="KW-0472">Membrane</keyword>
<dbReference type="InterPro" id="IPR038972">
    <property type="entry name" value="YiaA-like"/>
</dbReference>
<accession>A0ABU9L0R3</accession>
<dbReference type="Proteomes" id="UP001474120">
    <property type="component" value="Unassembled WGS sequence"/>
</dbReference>
<dbReference type="NCBIfam" id="NF008482">
    <property type="entry name" value="PRK11383.1"/>
    <property type="match status" value="1"/>
</dbReference>
<evidence type="ECO:0000313" key="4">
    <source>
        <dbReference type="EMBL" id="MEL4456023.1"/>
    </source>
</evidence>
<feature type="transmembrane region" description="Helical" evidence="2">
    <location>
        <begin position="131"/>
        <end position="147"/>
    </location>
</feature>
<feature type="region of interest" description="Disordered" evidence="1">
    <location>
        <begin position="1"/>
        <end position="28"/>
    </location>
</feature>
<evidence type="ECO:0000313" key="5">
    <source>
        <dbReference type="Proteomes" id="UP001474120"/>
    </source>
</evidence>
<evidence type="ECO:0000256" key="2">
    <source>
        <dbReference type="SAM" id="Phobius"/>
    </source>
</evidence>
<keyword evidence="5" id="KW-1185">Reference proteome</keyword>
<sequence>MDYNFKTDNTAEEKTASKEALSSKGAEREFNQKPTPAFIGASWIALLAGVICYCTGLWNSEMMLNEQGYYFTVLLFGLFSAVSVQKSVRDRLEGLKVTDMYYGISWVSVLSAVLLLIIGLWNADLLLSEKGFYGMSYTLSLFAAIAVQKNTRDKSFIENKEKVPENK</sequence>
<proteinExistence type="predicted"/>
<dbReference type="PANTHER" id="PTHR37290:SF1">
    <property type="entry name" value="INNER MEMBRANE PROTEIN YIAA"/>
    <property type="match status" value="1"/>
</dbReference>
<evidence type="ECO:0000259" key="3">
    <source>
        <dbReference type="Pfam" id="PF05360"/>
    </source>
</evidence>
<dbReference type="InterPro" id="IPR008024">
    <property type="entry name" value="YiaAB"/>
</dbReference>
<name>A0ABU9L0R3_9FLAO</name>
<feature type="domain" description="YiaAB two helix" evidence="3">
    <location>
        <begin position="101"/>
        <end position="153"/>
    </location>
</feature>
<protein>
    <submittedName>
        <fullName evidence="4">Inner membrane protein YiaA</fullName>
    </submittedName>
</protein>
<gene>
    <name evidence="4" type="primary">yiaA</name>
    <name evidence="4" type="ORF">AABB81_08970</name>
</gene>
<dbReference type="RefSeq" id="WP_342160044.1">
    <property type="nucleotide sequence ID" value="NZ_JBCDNA010000002.1"/>
</dbReference>
<dbReference type="EMBL" id="JBCDNA010000002">
    <property type="protein sequence ID" value="MEL4456023.1"/>
    <property type="molecule type" value="Genomic_DNA"/>
</dbReference>
<organism evidence="4 5">
    <name type="scientific">Lutimonas vermicola</name>
    <dbReference type="NCBI Taxonomy" id="414288"/>
    <lineage>
        <taxon>Bacteria</taxon>
        <taxon>Pseudomonadati</taxon>
        <taxon>Bacteroidota</taxon>
        <taxon>Flavobacteriia</taxon>
        <taxon>Flavobacteriales</taxon>
        <taxon>Flavobacteriaceae</taxon>
        <taxon>Lutimonas</taxon>
    </lineage>
</organism>
<feature type="transmembrane region" description="Helical" evidence="2">
    <location>
        <begin position="37"/>
        <end position="58"/>
    </location>
</feature>
<reference evidence="4 5" key="1">
    <citation type="submission" date="2024-04" db="EMBL/GenBank/DDBJ databases">
        <title>whole genome sequencing of Lutimonas vermicola strain IMCC1616.</title>
        <authorList>
            <person name="Bae S.S."/>
        </authorList>
    </citation>
    <scope>NUCLEOTIDE SEQUENCE [LARGE SCALE GENOMIC DNA]</scope>
    <source>
        <strain evidence="4 5">IMCC1616</strain>
    </source>
</reference>
<feature type="transmembrane region" description="Helical" evidence="2">
    <location>
        <begin position="100"/>
        <end position="119"/>
    </location>
</feature>
<evidence type="ECO:0000256" key="1">
    <source>
        <dbReference type="SAM" id="MobiDB-lite"/>
    </source>
</evidence>